<dbReference type="EMBL" id="SPNV01001146">
    <property type="protein sequence ID" value="KAF5854708.1"/>
    <property type="molecule type" value="Genomic_DNA"/>
</dbReference>
<accession>A0A8H5ZPX1</accession>
<proteinExistence type="predicted"/>
<protein>
    <submittedName>
        <fullName evidence="1">Uncharacterized protein</fullName>
    </submittedName>
</protein>
<organism evidence="1 2">
    <name type="scientific">Petromyces alliaceus</name>
    <name type="common">Aspergillus alliaceus</name>
    <dbReference type="NCBI Taxonomy" id="209559"/>
    <lineage>
        <taxon>Eukaryota</taxon>
        <taxon>Fungi</taxon>
        <taxon>Dikarya</taxon>
        <taxon>Ascomycota</taxon>
        <taxon>Pezizomycotina</taxon>
        <taxon>Eurotiomycetes</taxon>
        <taxon>Eurotiomycetidae</taxon>
        <taxon>Eurotiales</taxon>
        <taxon>Aspergillaceae</taxon>
        <taxon>Aspergillus</taxon>
        <taxon>Aspergillus subgen. Circumdati</taxon>
    </lineage>
</organism>
<evidence type="ECO:0000313" key="2">
    <source>
        <dbReference type="Proteomes" id="UP000541154"/>
    </source>
</evidence>
<dbReference type="Proteomes" id="UP000541154">
    <property type="component" value="Unassembled WGS sequence"/>
</dbReference>
<reference evidence="1 2" key="1">
    <citation type="submission" date="2019-04" db="EMBL/GenBank/DDBJ databases">
        <title>Aspergillus burnettii sp. nov., novel species from soil in southeast Queensland.</title>
        <authorList>
            <person name="Gilchrist C.L.M."/>
            <person name="Pitt J.I."/>
            <person name="Lange L."/>
            <person name="Lacey H.J."/>
            <person name="Vuong D."/>
            <person name="Midgley D.J."/>
            <person name="Greenfield P."/>
            <person name="Bradbury M."/>
            <person name="Lacey E."/>
            <person name="Busk P.K."/>
            <person name="Pilgaard B."/>
            <person name="Chooi Y.H."/>
            <person name="Piggott A.M."/>
        </authorList>
    </citation>
    <scope>NUCLEOTIDE SEQUENCE [LARGE SCALE GENOMIC DNA]</scope>
    <source>
        <strain evidence="1 2">FRR 5400</strain>
    </source>
</reference>
<feature type="non-terminal residue" evidence="1">
    <location>
        <position position="1"/>
    </location>
</feature>
<sequence length="169" mass="19382">IDVNAFELALSLWAISSQISREVYVRLHEILLMIDSEYTQSLPSSLDTLKRRVERQLSFLPIKKRSIPIAANRQPSHSQKDTENTLQYWFDPVPLFHRVMCSKLATEKIHFGMAEYSDNPTELWHSRAWGSSIAAVSGDFAYTEAQDTIFPSDCLHITPLFIPELQLDT</sequence>
<evidence type="ECO:0000313" key="1">
    <source>
        <dbReference type="EMBL" id="KAF5854708.1"/>
    </source>
</evidence>
<comment type="caution">
    <text evidence="1">The sequence shown here is derived from an EMBL/GenBank/DDBJ whole genome shotgun (WGS) entry which is preliminary data.</text>
</comment>
<name>A0A8H5ZPX1_PETAA</name>
<feature type="non-terminal residue" evidence="1">
    <location>
        <position position="169"/>
    </location>
</feature>
<gene>
    <name evidence="1" type="ORF">ETB97_000922</name>
</gene>
<dbReference type="AlphaFoldDB" id="A0A8H5ZPX1"/>
<keyword evidence="2" id="KW-1185">Reference proteome</keyword>